<dbReference type="GO" id="GO:0003677">
    <property type="term" value="F:DNA binding"/>
    <property type="evidence" value="ECO:0007669"/>
    <property type="project" value="UniProtKB-KW"/>
</dbReference>
<dbReference type="CDD" id="cd00140">
    <property type="entry name" value="beta_clamp"/>
    <property type="match status" value="1"/>
</dbReference>
<proteinExistence type="inferred from homology"/>
<keyword evidence="4 12" id="KW-0808">Transferase</keyword>
<keyword evidence="6" id="KW-0235">DNA replication</keyword>
<evidence type="ECO:0000313" key="13">
    <source>
        <dbReference type="Proteomes" id="UP000515563"/>
    </source>
</evidence>
<dbReference type="NCBIfam" id="TIGR00663">
    <property type="entry name" value="dnan"/>
    <property type="match status" value="1"/>
</dbReference>
<name>A0A7G6WTG3_9ACTN</name>
<dbReference type="InterPro" id="IPR046938">
    <property type="entry name" value="DNA_clamp_sf"/>
</dbReference>
<feature type="domain" description="DNA polymerase III beta sliding clamp C-terminal" evidence="11">
    <location>
        <begin position="221"/>
        <end position="328"/>
    </location>
</feature>
<dbReference type="GO" id="GO:0005737">
    <property type="term" value="C:cytoplasm"/>
    <property type="evidence" value="ECO:0007669"/>
    <property type="project" value="UniProtKB-SubCell"/>
</dbReference>
<evidence type="ECO:0000259" key="11">
    <source>
        <dbReference type="Pfam" id="PF02768"/>
    </source>
</evidence>
<dbReference type="InterPro" id="IPR001001">
    <property type="entry name" value="DNA_polIII_beta"/>
</dbReference>
<dbReference type="InterPro" id="IPR022635">
    <property type="entry name" value="DNA_polIII_beta_C"/>
</dbReference>
<evidence type="ECO:0000259" key="9">
    <source>
        <dbReference type="Pfam" id="PF00712"/>
    </source>
</evidence>
<evidence type="ECO:0000256" key="2">
    <source>
        <dbReference type="ARBA" id="ARBA00010752"/>
    </source>
</evidence>
<dbReference type="AlphaFoldDB" id="A0A7G6WTG3"/>
<reference evidence="13" key="1">
    <citation type="submission" date="2019-09" db="EMBL/GenBank/DDBJ databases">
        <title>Antimicrobial potential of Antarctic Bacteria.</title>
        <authorList>
            <person name="Benaud N."/>
            <person name="Edwards R.J."/>
            <person name="Ferrari B.C."/>
        </authorList>
    </citation>
    <scope>NUCLEOTIDE SEQUENCE [LARGE SCALE GENOMIC DNA]</scope>
    <source>
        <strain evidence="13">SPB151</strain>
    </source>
</reference>
<feature type="domain" description="DNA polymerase III beta sliding clamp N-terminal" evidence="9">
    <location>
        <begin position="34"/>
        <end position="94"/>
    </location>
</feature>
<dbReference type="EMBL" id="CP043661">
    <property type="protein sequence ID" value="QNE17278.1"/>
    <property type="molecule type" value="Genomic_DNA"/>
</dbReference>
<dbReference type="Pfam" id="PF02767">
    <property type="entry name" value="DNA_pol3_beta_2"/>
    <property type="match status" value="1"/>
</dbReference>
<reference evidence="12 13" key="2">
    <citation type="journal article" date="2020" name="Microbiol. Resour. Announc.">
        <title>Antarctic desert soil bacteria exhibit high novel natural product potential, evaluated through long-read genome sequencing and comparative genomics.</title>
        <authorList>
            <person name="Benaud N."/>
            <person name="Edwards R.J."/>
            <person name="Amos T.G."/>
            <person name="D'Agostino P.M."/>
            <person name="Gutierrez-Chavez C."/>
            <person name="Montgomery K."/>
            <person name="Nicetic I."/>
            <person name="Ferrari B.C."/>
        </authorList>
    </citation>
    <scope>NUCLEOTIDE SEQUENCE [LARGE SCALE GENOMIC DNA]</scope>
    <source>
        <strain evidence="12 13">SPB151</strain>
    </source>
</reference>
<organism evidence="12 13">
    <name type="scientific">Kribbella qitaiheensis</name>
    <dbReference type="NCBI Taxonomy" id="1544730"/>
    <lineage>
        <taxon>Bacteria</taxon>
        <taxon>Bacillati</taxon>
        <taxon>Actinomycetota</taxon>
        <taxon>Actinomycetes</taxon>
        <taxon>Propionibacteriales</taxon>
        <taxon>Kribbellaceae</taxon>
        <taxon>Kribbella</taxon>
    </lineage>
</organism>
<protein>
    <submittedName>
        <fullName evidence="12">DNA polymerase III subunit beta</fullName>
        <ecNumber evidence="12">2.7.7.7</ecNumber>
    </submittedName>
</protein>
<dbReference type="Pfam" id="PF00712">
    <property type="entry name" value="DNA_pol3_beta"/>
    <property type="match status" value="1"/>
</dbReference>
<feature type="domain" description="DNA polymerase III beta sliding clamp central" evidence="10">
    <location>
        <begin position="109"/>
        <end position="201"/>
    </location>
</feature>
<comment type="similarity">
    <text evidence="2">Belongs to the beta sliding clamp family.</text>
</comment>
<dbReference type="GO" id="GO:0003887">
    <property type="term" value="F:DNA-directed DNA polymerase activity"/>
    <property type="evidence" value="ECO:0007669"/>
    <property type="project" value="UniProtKB-KW"/>
</dbReference>
<keyword evidence="13" id="KW-1185">Reference proteome</keyword>
<sequence length="349" mass="36766">MGPVRRSFSASCSRPVRKAPLSPARTTRCRPRITLHCQIDAEGTCLVPGRMLAEITKLLPPGLVTLSTAGHRFVICCGDAVYSLPLLPLADYPATASPEAEHQSALAAGAFAAAVGRVAVSAARDDVVPALAGINLSFSGDAVELASTDRYRLGIARVGLTEQVDPFEVLVPAKALGELTRPFAGDGGRLLLSLTAETLHLRNLTRSAWIRTLTGPYLPYRRIVPDHTPISATVDRVALRDVVRRLSVVAAGLTPIWLVYGVGSLRVRAGSDDDASGAETLAGTVTGAPLTVAFTAQLLLDAINSFDSPQLITAYTGAWKPAVLTGANGNGEPNGDYLHVLTPRLLPLE</sequence>
<evidence type="ECO:0000313" key="12">
    <source>
        <dbReference type="EMBL" id="QNE17278.1"/>
    </source>
</evidence>
<dbReference type="Gene3D" id="3.70.10.10">
    <property type="match status" value="1"/>
</dbReference>
<dbReference type="KEGG" id="kqi:F1D05_04290"/>
<keyword evidence="3" id="KW-0963">Cytoplasm</keyword>
<dbReference type="SMART" id="SM00480">
    <property type="entry name" value="POL3Bc"/>
    <property type="match status" value="1"/>
</dbReference>
<evidence type="ECO:0000259" key="10">
    <source>
        <dbReference type="Pfam" id="PF02767"/>
    </source>
</evidence>
<gene>
    <name evidence="12" type="primary">dnaN</name>
    <name evidence="12" type="ORF">F1D05_04290</name>
</gene>
<dbReference type="Proteomes" id="UP000515563">
    <property type="component" value="Chromosome"/>
</dbReference>
<evidence type="ECO:0000256" key="6">
    <source>
        <dbReference type="ARBA" id="ARBA00022705"/>
    </source>
</evidence>
<evidence type="ECO:0000256" key="7">
    <source>
        <dbReference type="ARBA" id="ARBA00022932"/>
    </source>
</evidence>
<comment type="subcellular location">
    <subcellularLocation>
        <location evidence="1">Cytoplasm</location>
    </subcellularLocation>
</comment>
<keyword evidence="7" id="KW-0239">DNA-directed DNA polymerase</keyword>
<dbReference type="InterPro" id="IPR022634">
    <property type="entry name" value="DNA_polIII_beta_N"/>
</dbReference>
<dbReference type="SUPFAM" id="SSF55979">
    <property type="entry name" value="DNA clamp"/>
    <property type="match status" value="3"/>
</dbReference>
<dbReference type="PANTHER" id="PTHR30478">
    <property type="entry name" value="DNA POLYMERASE III SUBUNIT BETA"/>
    <property type="match status" value="1"/>
</dbReference>
<keyword evidence="5 12" id="KW-0548">Nucleotidyltransferase</keyword>
<evidence type="ECO:0000256" key="5">
    <source>
        <dbReference type="ARBA" id="ARBA00022695"/>
    </source>
</evidence>
<dbReference type="InterPro" id="IPR022637">
    <property type="entry name" value="DNA_polIII_beta_cen"/>
</dbReference>
<evidence type="ECO:0000256" key="1">
    <source>
        <dbReference type="ARBA" id="ARBA00004496"/>
    </source>
</evidence>
<dbReference type="Gene3D" id="3.10.150.10">
    <property type="entry name" value="DNA Polymerase III, subunit A, domain 2"/>
    <property type="match status" value="1"/>
</dbReference>
<dbReference type="GO" id="GO:0006271">
    <property type="term" value="P:DNA strand elongation involved in DNA replication"/>
    <property type="evidence" value="ECO:0007669"/>
    <property type="project" value="TreeGrafter"/>
</dbReference>
<evidence type="ECO:0000256" key="8">
    <source>
        <dbReference type="ARBA" id="ARBA00023125"/>
    </source>
</evidence>
<evidence type="ECO:0000256" key="4">
    <source>
        <dbReference type="ARBA" id="ARBA00022679"/>
    </source>
</evidence>
<dbReference type="EC" id="2.7.7.7" evidence="12"/>
<dbReference type="Pfam" id="PF02768">
    <property type="entry name" value="DNA_pol3_beta_3"/>
    <property type="match status" value="1"/>
</dbReference>
<dbReference type="GO" id="GO:0008408">
    <property type="term" value="F:3'-5' exonuclease activity"/>
    <property type="evidence" value="ECO:0007669"/>
    <property type="project" value="InterPro"/>
</dbReference>
<evidence type="ECO:0000256" key="3">
    <source>
        <dbReference type="ARBA" id="ARBA00022490"/>
    </source>
</evidence>
<dbReference type="GO" id="GO:0009360">
    <property type="term" value="C:DNA polymerase III complex"/>
    <property type="evidence" value="ECO:0007669"/>
    <property type="project" value="InterPro"/>
</dbReference>
<dbReference type="PANTHER" id="PTHR30478:SF0">
    <property type="entry name" value="BETA SLIDING CLAMP"/>
    <property type="match status" value="1"/>
</dbReference>
<accession>A0A7G6WTG3</accession>
<keyword evidence="8" id="KW-0238">DNA-binding</keyword>